<keyword evidence="5 8" id="KW-0812">Transmembrane</keyword>
<feature type="transmembrane region" description="Helical" evidence="8">
    <location>
        <begin position="328"/>
        <end position="351"/>
    </location>
</feature>
<feature type="transmembrane region" description="Helical" evidence="8">
    <location>
        <begin position="218"/>
        <end position="238"/>
    </location>
</feature>
<comment type="similarity">
    <text evidence="2">Belongs to the amino acid-polyamine-organocation (APC) superfamily. Spore germination protein (SGP) (TC 2.A.3.9) family.</text>
</comment>
<dbReference type="Pfam" id="PF03845">
    <property type="entry name" value="Spore_permease"/>
    <property type="match status" value="1"/>
</dbReference>
<protein>
    <submittedName>
        <fullName evidence="9">Spore germination protein</fullName>
    </submittedName>
</protein>
<dbReference type="NCBIfam" id="TIGR00912">
    <property type="entry name" value="2A0309"/>
    <property type="match status" value="1"/>
</dbReference>
<sequence length="359" mass="41603">MEKDKIITPIEFMTIISGTIIGIGILTLPADVSKYAHEDGWISILIALLYPLYLWVIMIYVSNKKPNNYILELSRKYFGNILGNIFNLILALNFLYSASIIVSYIGYVLTNYLSYFLSRNNIIILMAIVCYYTIIKGFKVVSRLNYIVFFVTIVLLLIPSAALKEGNFLNVLPVFKTNIVDVMKGAYSGIFSFIGMEAAFLIYPFISDKKQIKKYSILALLLVALCYIWVQFITLFYLGDEVIKKLRWPMIIITETLNIPLVNNFRYIFIFLWTNVILKTLVNYCFFSSFTFQDVFKFKNDKISYTISIIILLIVSISYKNLIRTQYLSMLLGTIVIIYNLIYITTISIFVKRDDIYEK</sequence>
<gene>
    <name evidence="9" type="ORF">KQI86_19670</name>
</gene>
<feature type="transmembrane region" description="Helical" evidence="8">
    <location>
        <begin position="81"/>
        <end position="106"/>
    </location>
</feature>
<accession>A0ABS6EQ46</accession>
<dbReference type="EMBL" id="JAHLQF010000007">
    <property type="protein sequence ID" value="MBU5486519.1"/>
    <property type="molecule type" value="Genomic_DNA"/>
</dbReference>
<keyword evidence="4" id="KW-0309">Germination</keyword>
<evidence type="ECO:0000256" key="1">
    <source>
        <dbReference type="ARBA" id="ARBA00004141"/>
    </source>
</evidence>
<comment type="caution">
    <text evidence="9">The sequence shown here is derived from an EMBL/GenBank/DDBJ whole genome shotgun (WGS) entry which is preliminary data.</text>
</comment>
<dbReference type="PANTHER" id="PTHR34975">
    <property type="entry name" value="SPORE GERMINATION PROTEIN A2"/>
    <property type="match status" value="1"/>
</dbReference>
<feature type="transmembrane region" description="Helical" evidence="8">
    <location>
        <begin position="112"/>
        <end position="132"/>
    </location>
</feature>
<feature type="transmembrane region" description="Helical" evidence="8">
    <location>
        <begin position="12"/>
        <end position="29"/>
    </location>
</feature>
<feature type="transmembrane region" description="Helical" evidence="8">
    <location>
        <begin position="303"/>
        <end position="322"/>
    </location>
</feature>
<evidence type="ECO:0000313" key="9">
    <source>
        <dbReference type="EMBL" id="MBU5486519.1"/>
    </source>
</evidence>
<evidence type="ECO:0000256" key="4">
    <source>
        <dbReference type="ARBA" id="ARBA00022544"/>
    </source>
</evidence>
<evidence type="ECO:0000256" key="2">
    <source>
        <dbReference type="ARBA" id="ARBA00007998"/>
    </source>
</evidence>
<dbReference type="RefSeq" id="WP_216441124.1">
    <property type="nucleotide sequence ID" value="NZ_JAHLQF010000007.1"/>
</dbReference>
<name>A0ABS6EQ46_9CLOT</name>
<evidence type="ECO:0000256" key="6">
    <source>
        <dbReference type="ARBA" id="ARBA00022989"/>
    </source>
</evidence>
<keyword evidence="10" id="KW-1185">Reference proteome</keyword>
<dbReference type="PANTHER" id="PTHR34975:SF2">
    <property type="entry name" value="SPORE GERMINATION PROTEIN A2"/>
    <property type="match status" value="1"/>
</dbReference>
<organism evidence="9 10">
    <name type="scientific">Clostridium mobile</name>
    <dbReference type="NCBI Taxonomy" id="2841512"/>
    <lineage>
        <taxon>Bacteria</taxon>
        <taxon>Bacillati</taxon>
        <taxon>Bacillota</taxon>
        <taxon>Clostridia</taxon>
        <taxon>Eubacteriales</taxon>
        <taxon>Clostridiaceae</taxon>
        <taxon>Clostridium</taxon>
    </lineage>
</organism>
<keyword evidence="3" id="KW-0813">Transport</keyword>
<proteinExistence type="inferred from homology"/>
<feature type="transmembrane region" description="Helical" evidence="8">
    <location>
        <begin position="41"/>
        <end position="61"/>
    </location>
</feature>
<keyword evidence="7 8" id="KW-0472">Membrane</keyword>
<evidence type="ECO:0000256" key="5">
    <source>
        <dbReference type="ARBA" id="ARBA00022692"/>
    </source>
</evidence>
<dbReference type="Proteomes" id="UP000726170">
    <property type="component" value="Unassembled WGS sequence"/>
</dbReference>
<evidence type="ECO:0000256" key="3">
    <source>
        <dbReference type="ARBA" id="ARBA00022448"/>
    </source>
</evidence>
<evidence type="ECO:0000313" key="10">
    <source>
        <dbReference type="Proteomes" id="UP000726170"/>
    </source>
</evidence>
<keyword evidence="6 8" id="KW-1133">Transmembrane helix</keyword>
<evidence type="ECO:0000256" key="8">
    <source>
        <dbReference type="SAM" id="Phobius"/>
    </source>
</evidence>
<feature type="transmembrane region" description="Helical" evidence="8">
    <location>
        <begin position="267"/>
        <end position="291"/>
    </location>
</feature>
<feature type="transmembrane region" description="Helical" evidence="8">
    <location>
        <begin position="186"/>
        <end position="206"/>
    </location>
</feature>
<comment type="subcellular location">
    <subcellularLocation>
        <location evidence="1">Membrane</location>
        <topology evidence="1">Multi-pass membrane protein</topology>
    </subcellularLocation>
</comment>
<dbReference type="InterPro" id="IPR004761">
    <property type="entry name" value="Spore_GerAB"/>
</dbReference>
<feature type="transmembrane region" description="Helical" evidence="8">
    <location>
        <begin position="144"/>
        <end position="163"/>
    </location>
</feature>
<reference evidence="9 10" key="1">
    <citation type="submission" date="2021-06" db="EMBL/GenBank/DDBJ databases">
        <authorList>
            <person name="Sun Q."/>
            <person name="Li D."/>
        </authorList>
    </citation>
    <scope>NUCLEOTIDE SEQUENCE [LARGE SCALE GENOMIC DNA]</scope>
    <source>
        <strain evidence="9 10">MSJ-11</strain>
    </source>
</reference>
<evidence type="ECO:0000256" key="7">
    <source>
        <dbReference type="ARBA" id="ARBA00023136"/>
    </source>
</evidence>